<protein>
    <submittedName>
        <fullName evidence="1">Uncharacterized protein</fullName>
    </submittedName>
</protein>
<gene>
    <name evidence="1" type="ORF">MRB53_020614</name>
</gene>
<evidence type="ECO:0000313" key="2">
    <source>
        <dbReference type="Proteomes" id="UP001234297"/>
    </source>
</evidence>
<name>A0ACC2L1R8_PERAE</name>
<dbReference type="Proteomes" id="UP001234297">
    <property type="component" value="Chromosome 6"/>
</dbReference>
<dbReference type="EMBL" id="CM056814">
    <property type="protein sequence ID" value="KAJ8627307.1"/>
    <property type="molecule type" value="Genomic_DNA"/>
</dbReference>
<proteinExistence type="predicted"/>
<accession>A0ACC2L1R8</accession>
<reference evidence="1 2" key="1">
    <citation type="journal article" date="2022" name="Hortic Res">
        <title>A haplotype resolved chromosomal level avocado genome allows analysis of novel avocado genes.</title>
        <authorList>
            <person name="Nath O."/>
            <person name="Fletcher S.J."/>
            <person name="Hayward A."/>
            <person name="Shaw L.M."/>
            <person name="Masouleh A.K."/>
            <person name="Furtado A."/>
            <person name="Henry R.J."/>
            <person name="Mitter N."/>
        </authorList>
    </citation>
    <scope>NUCLEOTIDE SEQUENCE [LARGE SCALE GENOMIC DNA]</scope>
    <source>
        <strain evidence="2">cv. Hass</strain>
    </source>
</reference>
<evidence type="ECO:0000313" key="1">
    <source>
        <dbReference type="EMBL" id="KAJ8627307.1"/>
    </source>
</evidence>
<organism evidence="1 2">
    <name type="scientific">Persea americana</name>
    <name type="common">Avocado</name>
    <dbReference type="NCBI Taxonomy" id="3435"/>
    <lineage>
        <taxon>Eukaryota</taxon>
        <taxon>Viridiplantae</taxon>
        <taxon>Streptophyta</taxon>
        <taxon>Embryophyta</taxon>
        <taxon>Tracheophyta</taxon>
        <taxon>Spermatophyta</taxon>
        <taxon>Magnoliopsida</taxon>
        <taxon>Magnoliidae</taxon>
        <taxon>Laurales</taxon>
        <taxon>Lauraceae</taxon>
        <taxon>Persea</taxon>
    </lineage>
</organism>
<keyword evidence="2" id="KW-1185">Reference proteome</keyword>
<sequence>MKRVETKQLKAYSDSSELGDGEDKDRTAGRHFTHGYHLVKGKPGHAMEDYVAAQCRKIDDSEEVVGYKRGGSTAVTAIFIDGEKLVVANVGDSRAVICGKGVSKQLSVDHEPKKERETIESKGGFVTEAPGDVKPRGC</sequence>
<comment type="caution">
    <text evidence="1">The sequence shown here is derived from an EMBL/GenBank/DDBJ whole genome shotgun (WGS) entry which is preliminary data.</text>
</comment>